<name>A0A1M5NVM0_9EURY</name>
<reference evidence="2 3" key="1">
    <citation type="submission" date="2016-11" db="EMBL/GenBank/DDBJ databases">
        <authorList>
            <person name="Jaros S."/>
            <person name="Januszkiewicz K."/>
            <person name="Wedrychowicz H."/>
        </authorList>
    </citation>
    <scope>NUCLEOTIDE SEQUENCE [LARGE SCALE GENOMIC DNA]</scope>
    <source>
        <strain evidence="2 3">DSM 9297</strain>
    </source>
</reference>
<sequence>MSTQEVRLRSTLAGFTAEEKLHTLSVWFILALRVMIGLAFFQSGLGKVLSGSFSAAGRRGFETGHTGRPFYF</sequence>
<keyword evidence="1" id="KW-1133">Transmembrane helix</keyword>
<evidence type="ECO:0000313" key="2">
    <source>
        <dbReference type="EMBL" id="SHG93581.1"/>
    </source>
</evidence>
<proteinExistence type="predicted"/>
<protein>
    <recommendedName>
        <fullName evidence="4">DoxX protein</fullName>
    </recommendedName>
</protein>
<dbReference type="Proteomes" id="UP000184357">
    <property type="component" value="Unassembled WGS sequence"/>
</dbReference>
<keyword evidence="1" id="KW-0812">Transmembrane</keyword>
<evidence type="ECO:0008006" key="4">
    <source>
        <dbReference type="Google" id="ProtNLM"/>
    </source>
</evidence>
<keyword evidence="3" id="KW-1185">Reference proteome</keyword>
<dbReference type="EMBL" id="FQWV01000003">
    <property type="protein sequence ID" value="SHG93581.1"/>
    <property type="molecule type" value="Genomic_DNA"/>
</dbReference>
<accession>A0A1M5NVM0</accession>
<keyword evidence="1" id="KW-0472">Membrane</keyword>
<evidence type="ECO:0000256" key="1">
    <source>
        <dbReference type="SAM" id="Phobius"/>
    </source>
</evidence>
<feature type="transmembrane region" description="Helical" evidence="1">
    <location>
        <begin position="21"/>
        <end position="41"/>
    </location>
</feature>
<dbReference type="STRING" id="43928.SAMN05443636_1362"/>
<evidence type="ECO:0000313" key="3">
    <source>
        <dbReference type="Proteomes" id="UP000184357"/>
    </source>
</evidence>
<organism evidence="2 3">
    <name type="scientific">Halobaculum gomorrense</name>
    <dbReference type="NCBI Taxonomy" id="43928"/>
    <lineage>
        <taxon>Archaea</taxon>
        <taxon>Methanobacteriati</taxon>
        <taxon>Methanobacteriota</taxon>
        <taxon>Stenosarchaea group</taxon>
        <taxon>Halobacteria</taxon>
        <taxon>Halobacteriales</taxon>
        <taxon>Haloferacaceae</taxon>
        <taxon>Halobaculum</taxon>
    </lineage>
</organism>
<dbReference type="AlphaFoldDB" id="A0A1M5NVM0"/>
<gene>
    <name evidence="2" type="ORF">SAMN05443636_1362</name>
</gene>